<feature type="compositionally biased region" description="Polar residues" evidence="1">
    <location>
        <begin position="428"/>
        <end position="440"/>
    </location>
</feature>
<proteinExistence type="predicted"/>
<dbReference type="Proteomes" id="UP000192578">
    <property type="component" value="Unassembled WGS sequence"/>
</dbReference>
<evidence type="ECO:0000313" key="2">
    <source>
        <dbReference type="EMBL" id="OQV20866.1"/>
    </source>
</evidence>
<dbReference type="EMBL" id="MTYJ01000027">
    <property type="protein sequence ID" value="OQV20866.1"/>
    <property type="molecule type" value="Genomic_DNA"/>
</dbReference>
<feature type="region of interest" description="Disordered" evidence="1">
    <location>
        <begin position="418"/>
        <end position="529"/>
    </location>
</feature>
<evidence type="ECO:0000313" key="3">
    <source>
        <dbReference type="Proteomes" id="UP000192578"/>
    </source>
</evidence>
<accession>A0A1W0X064</accession>
<dbReference type="AlphaFoldDB" id="A0A1W0X064"/>
<protein>
    <submittedName>
        <fullName evidence="2">Uncharacterized protein</fullName>
    </submittedName>
</protein>
<feature type="region of interest" description="Disordered" evidence="1">
    <location>
        <begin position="98"/>
        <end position="120"/>
    </location>
</feature>
<comment type="caution">
    <text evidence="2">The sequence shown here is derived from an EMBL/GenBank/DDBJ whole genome shotgun (WGS) entry which is preliminary data.</text>
</comment>
<name>A0A1W0X064_HYPEX</name>
<organism evidence="2 3">
    <name type="scientific">Hypsibius exemplaris</name>
    <name type="common">Freshwater tardigrade</name>
    <dbReference type="NCBI Taxonomy" id="2072580"/>
    <lineage>
        <taxon>Eukaryota</taxon>
        <taxon>Metazoa</taxon>
        <taxon>Ecdysozoa</taxon>
        <taxon>Tardigrada</taxon>
        <taxon>Eutardigrada</taxon>
        <taxon>Parachela</taxon>
        <taxon>Hypsibioidea</taxon>
        <taxon>Hypsibiidae</taxon>
        <taxon>Hypsibius</taxon>
    </lineage>
</organism>
<sequence>MATQPTSSSGFPSTPTTTTVPMTGGNPTPLYYASNPFAMPNEVQPSFKQPQQQQFDLTQASGSLSHRRTVIFTDHPENIQMRPYPRGRGDRPHVYVEPCMPTPPMPQPPRRRPRSPSSLDRETLTISWLIERTIDRASTDTEAIPVSQPLQLPIVTSVLPPSPAGPSTLKPLGSCLVVLGNKRACVDSGAIANEESPFSRGGGEQLQPPSPGSVLERQNTERHRRTVEKVQNYLNNHVPSRDCSNTQTQENSMSSSHGVKGGFSNLQHYRNSVQGLNTSTMNANGSNSDNGPSAYNLNTPIGAQAFDSFMKALSTFGMNAVHQGDTTSLPKATLTLDGFFRMQDDINSIKQRVVELEALKAFYLTQVELLRSLANQHQAANPTVQPAMSEEVARLLATLHGGTVNAAEEVLHQRLLQQLQKQQRQHESPGNSTNCTNNLASLDPPAHLNGQNVQMPPLPSIRHSPSQTRRVVRNARPSQPPQRILSGPAGASRSDLQYVINPVISTTSRPKSKRKPKSKYGFKSKSKPK</sequence>
<feature type="compositionally biased region" description="Low complexity" evidence="1">
    <location>
        <begin position="1"/>
        <end position="29"/>
    </location>
</feature>
<feature type="region of interest" description="Disordered" evidence="1">
    <location>
        <begin position="236"/>
        <end position="257"/>
    </location>
</feature>
<reference evidence="3" key="1">
    <citation type="submission" date="2017-01" db="EMBL/GenBank/DDBJ databases">
        <title>Comparative genomics of anhydrobiosis in the tardigrade Hypsibius dujardini.</title>
        <authorList>
            <person name="Yoshida Y."/>
            <person name="Koutsovoulos G."/>
            <person name="Laetsch D."/>
            <person name="Stevens L."/>
            <person name="Kumar S."/>
            <person name="Horikawa D."/>
            <person name="Ishino K."/>
            <person name="Komine S."/>
            <person name="Tomita M."/>
            <person name="Blaxter M."/>
            <person name="Arakawa K."/>
        </authorList>
    </citation>
    <scope>NUCLEOTIDE SEQUENCE [LARGE SCALE GENOMIC DNA]</scope>
    <source>
        <strain evidence="3">Z151</strain>
    </source>
</reference>
<feature type="region of interest" description="Disordered" evidence="1">
    <location>
        <begin position="194"/>
        <end position="224"/>
    </location>
</feature>
<feature type="region of interest" description="Disordered" evidence="1">
    <location>
        <begin position="1"/>
        <end position="56"/>
    </location>
</feature>
<keyword evidence="3" id="KW-1185">Reference proteome</keyword>
<feature type="compositionally biased region" description="Basic residues" evidence="1">
    <location>
        <begin position="510"/>
        <end position="529"/>
    </location>
</feature>
<gene>
    <name evidence="2" type="ORF">BV898_05208</name>
</gene>
<evidence type="ECO:0000256" key="1">
    <source>
        <dbReference type="SAM" id="MobiDB-lite"/>
    </source>
</evidence>
<feature type="compositionally biased region" description="Low complexity" evidence="1">
    <location>
        <begin position="44"/>
        <end position="55"/>
    </location>
</feature>